<feature type="region of interest" description="Disordered" evidence="1">
    <location>
        <begin position="1"/>
        <end position="50"/>
    </location>
</feature>
<dbReference type="InterPro" id="IPR044730">
    <property type="entry name" value="RNase_H-like_dom_plant"/>
</dbReference>
<dbReference type="PANTHER" id="PTHR33116:SF78">
    <property type="entry name" value="OS12G0587133 PROTEIN"/>
    <property type="match status" value="1"/>
</dbReference>
<evidence type="ECO:0000313" key="4">
    <source>
        <dbReference type="EMBL" id="KAL0907753.1"/>
    </source>
</evidence>
<accession>A0ABD0UC04</accession>
<evidence type="ECO:0000256" key="1">
    <source>
        <dbReference type="SAM" id="MobiDB-lite"/>
    </source>
</evidence>
<dbReference type="Pfam" id="PF13966">
    <property type="entry name" value="zf-RVT"/>
    <property type="match status" value="1"/>
</dbReference>
<evidence type="ECO:0000259" key="3">
    <source>
        <dbReference type="Pfam" id="PF13966"/>
    </source>
</evidence>
<dbReference type="InterPro" id="IPR026960">
    <property type="entry name" value="RVT-Znf"/>
</dbReference>
<feature type="region of interest" description="Disordered" evidence="1">
    <location>
        <begin position="599"/>
        <end position="628"/>
    </location>
</feature>
<evidence type="ECO:0000259" key="2">
    <source>
        <dbReference type="Pfam" id="PF13456"/>
    </source>
</evidence>
<evidence type="ECO:0000313" key="5">
    <source>
        <dbReference type="Proteomes" id="UP001552299"/>
    </source>
</evidence>
<dbReference type="PANTHER" id="PTHR33116">
    <property type="entry name" value="REVERSE TRANSCRIPTASE ZINC-BINDING DOMAIN-CONTAINING PROTEIN-RELATED-RELATED"/>
    <property type="match status" value="1"/>
</dbReference>
<dbReference type="InterPro" id="IPR036691">
    <property type="entry name" value="Endo/exonu/phosph_ase_sf"/>
</dbReference>
<dbReference type="Proteomes" id="UP001552299">
    <property type="component" value="Unassembled WGS sequence"/>
</dbReference>
<name>A0ABD0UC04_DENTH</name>
<sequence>MEGSRVEVMKSSNEADRVSPLQVDGFLAPTSKGGEDVNPSKENLSPPRADDLENDVVAALEVLDEEGEISLNHGKVDLPVNLEAQDDQAGMQTNIESTHLHKEEKKASLYLKEVVKNNNVFFLSILETKISSVERRDIDLLVGVDWDFFQVPSEGLLGSILVIWNSRIASFQVLDSSSQYVIGDLEVFKKGKWRIASVYANKDVYTRRRLWDNLEGYSSNDLPMVVGGDFNCLSKEDKKGGRRFRYSIGPKEMNNFISMNDLHEVSFIRSRFTWCNNKVGTERILERLDRCFVNSMALNSSHRLVVRHLARIASDHNPIVLNLLGFPSPCKRVFKFENVWTLNPGSAGVVKRVWMKKCLGSYSQILSSKMRKSLKALFYWSKSKQKNLSVMKDILLKEIEQLQGKEADGSGLSEDECWTLKVKVGELNSTLAQLDTWWRLCTCLKEAQSFPRKWILMNIPFSQYPFLAVGAAPVSHPTVLEKSAYRWSASPSRTPKKRLLDHPLRHKHRDALSPTTIYGIWPKKQAKGRKLPSRLASSHSTFRSKRRNFRSSREGTSEMERSRRQPGSRRSDLCNLCTSTANELLMLLPLKCRNFRSNWKGKSSQGLSRTATSEPGRSTGRVSNGGASEVRSLQGRYVGQQRQRAKVKWMAKGDYNSKFFHSFASARRNSNFIFKIKDDRGFTVEDQHSIENVMTQFFKLKWSNRPCSLYGWPQPWACLDESDRMSLSKPWTGLSINVKKTCLLFGKAVNRRNKKSISKIMQFKSVKELDYLGVKLSLRRLRKDDFQFITDKAIKLTNIWGSKIISLAGKILLIKSVLLSLTTFHCTNSLVPKSILDGIDKICRSFIWNKSDGRLGIHFVNWNAVCLPIKWGGRALHSCSSKSGPLRAKIAWKYTNERDSLLHKIIFPKYGSCLKEGSYKNSSSPAWKILTEGGKALRPIVRWGIANGKYVDVFNDTWPTFVIPLDSYVSVDKLIDSSGWNREEISKFMGSDLVKLVCQNHIHLEWEEDTLELLKQESGKSITAISFEASPDHKEGPIYWNWIKKAKLKPRVEAFWWRLFNNAIPSFHFLFHRRLYHDDGCPRRCNDSEDMDHVTFKCKKTERSFGISCQMGWLSNESPFLVNLYCNVVFFTWKSRNKLIHNGSDDSSLVIAISAINFASFSAIGIGRDPAGIGGVFRDHKGRFLLAFGKTCVHWDVDFLELSTILYAKEILKDWMFKYKGIVIEEDNTNIINFIQKANFASPSIMDESFTFRDFDHIIFNCIDRSCNKLADLCANYALISSFIWEDVSDNKIPPNFMSLVKEESSIFC</sequence>
<reference evidence="4 5" key="1">
    <citation type="journal article" date="2024" name="Plant Biotechnol. J.">
        <title>Dendrobium thyrsiflorum genome and its molecular insights into genes involved in important horticultural traits.</title>
        <authorList>
            <person name="Chen B."/>
            <person name="Wang J.Y."/>
            <person name="Zheng P.J."/>
            <person name="Li K.L."/>
            <person name="Liang Y.M."/>
            <person name="Chen X.F."/>
            <person name="Zhang C."/>
            <person name="Zhao X."/>
            <person name="He X."/>
            <person name="Zhang G.Q."/>
            <person name="Liu Z.J."/>
            <person name="Xu Q."/>
        </authorList>
    </citation>
    <scope>NUCLEOTIDE SEQUENCE [LARGE SCALE GENOMIC DNA]</scope>
    <source>
        <strain evidence="4">GZMU011</strain>
    </source>
</reference>
<gene>
    <name evidence="4" type="ORF">M5K25_022188</name>
</gene>
<keyword evidence="5" id="KW-1185">Reference proteome</keyword>
<proteinExistence type="predicted"/>
<feature type="domain" description="Reverse transcriptase zinc-binding" evidence="3">
    <location>
        <begin position="1033"/>
        <end position="1102"/>
    </location>
</feature>
<comment type="caution">
    <text evidence="4">The sequence shown here is derived from an EMBL/GenBank/DDBJ whole genome shotgun (WGS) entry which is preliminary data.</text>
</comment>
<dbReference type="SUPFAM" id="SSF56219">
    <property type="entry name" value="DNase I-like"/>
    <property type="match status" value="1"/>
</dbReference>
<dbReference type="InterPro" id="IPR002156">
    <property type="entry name" value="RNaseH_domain"/>
</dbReference>
<organism evidence="4 5">
    <name type="scientific">Dendrobium thyrsiflorum</name>
    <name type="common">Pinecone-like raceme dendrobium</name>
    <name type="synonym">Orchid</name>
    <dbReference type="NCBI Taxonomy" id="117978"/>
    <lineage>
        <taxon>Eukaryota</taxon>
        <taxon>Viridiplantae</taxon>
        <taxon>Streptophyta</taxon>
        <taxon>Embryophyta</taxon>
        <taxon>Tracheophyta</taxon>
        <taxon>Spermatophyta</taxon>
        <taxon>Magnoliopsida</taxon>
        <taxon>Liliopsida</taxon>
        <taxon>Asparagales</taxon>
        <taxon>Orchidaceae</taxon>
        <taxon>Epidendroideae</taxon>
        <taxon>Malaxideae</taxon>
        <taxon>Dendrobiinae</taxon>
        <taxon>Dendrobium</taxon>
    </lineage>
</organism>
<protein>
    <submittedName>
        <fullName evidence="4">Uncharacterized protein</fullName>
    </submittedName>
</protein>
<dbReference type="InterPro" id="IPR036397">
    <property type="entry name" value="RNaseH_sf"/>
</dbReference>
<feature type="region of interest" description="Disordered" evidence="1">
    <location>
        <begin position="528"/>
        <end position="572"/>
    </location>
</feature>
<dbReference type="CDD" id="cd06222">
    <property type="entry name" value="RNase_H_like"/>
    <property type="match status" value="1"/>
</dbReference>
<dbReference type="Gene3D" id="3.60.10.10">
    <property type="entry name" value="Endonuclease/exonuclease/phosphatase"/>
    <property type="match status" value="1"/>
</dbReference>
<feature type="compositionally biased region" description="Polar residues" evidence="1">
    <location>
        <begin position="599"/>
        <end position="626"/>
    </location>
</feature>
<feature type="domain" description="RNase H type-1" evidence="2">
    <location>
        <begin position="1168"/>
        <end position="1278"/>
    </location>
</feature>
<dbReference type="Pfam" id="PF13456">
    <property type="entry name" value="RVT_3"/>
    <property type="match status" value="1"/>
</dbReference>
<feature type="compositionally biased region" description="Basic and acidic residues" evidence="1">
    <location>
        <begin position="1"/>
        <end position="17"/>
    </location>
</feature>
<dbReference type="Gene3D" id="3.30.420.10">
    <property type="entry name" value="Ribonuclease H-like superfamily/Ribonuclease H"/>
    <property type="match status" value="1"/>
</dbReference>
<dbReference type="EMBL" id="JANQDX010000017">
    <property type="protein sequence ID" value="KAL0907753.1"/>
    <property type="molecule type" value="Genomic_DNA"/>
</dbReference>
<feature type="compositionally biased region" description="Basic and acidic residues" evidence="1">
    <location>
        <begin position="551"/>
        <end position="563"/>
    </location>
</feature>